<feature type="compositionally biased region" description="Basic and acidic residues" evidence="1">
    <location>
        <begin position="242"/>
        <end position="251"/>
    </location>
</feature>
<organism evidence="2 3">
    <name type="scientific">Steinernema carpocapsae</name>
    <name type="common">Entomopathogenic nematode</name>
    <dbReference type="NCBI Taxonomy" id="34508"/>
    <lineage>
        <taxon>Eukaryota</taxon>
        <taxon>Metazoa</taxon>
        <taxon>Ecdysozoa</taxon>
        <taxon>Nematoda</taxon>
        <taxon>Chromadorea</taxon>
        <taxon>Rhabditida</taxon>
        <taxon>Tylenchina</taxon>
        <taxon>Panagrolaimomorpha</taxon>
        <taxon>Strongyloidoidea</taxon>
        <taxon>Steinernematidae</taxon>
        <taxon>Steinernema</taxon>
    </lineage>
</organism>
<sequence length="309" mass="34730">MSWSSEQGKREEQRRQEGRKQREARFRAICGVCAAFGDCRHREISSSPTKSKLFENSEGRAKEEKPQHAKENTKKKENQPEKVMRCRNPSSRHRRRRRPTTITKGTKTKLYYEKRKEAGKGNSEMKDIKPKQQKRTAKETRLLPPPHSPSPLLRQVVAPLTAMEPLNVVGASGDEVAPKRMRMKEPEIFDVGNPMTIQTSPEASSEPAEESFVATAVEPLSESSPERIYAAEVLFTPPQNPDFKRRPDTPEPSRGIVGRLPFEDLDAVEGLGAGNAFGIEDLDGDSTFEDTALLLQVPEEPLGVKQPEF</sequence>
<keyword evidence="3" id="KW-1185">Reference proteome</keyword>
<evidence type="ECO:0000313" key="2">
    <source>
        <dbReference type="EMBL" id="TKR64833.1"/>
    </source>
</evidence>
<comment type="caution">
    <text evidence="2">The sequence shown here is derived from an EMBL/GenBank/DDBJ whole genome shotgun (WGS) entry which is preliminary data.</text>
</comment>
<feature type="region of interest" description="Disordered" evidence="1">
    <location>
        <begin position="1"/>
        <end position="24"/>
    </location>
</feature>
<gene>
    <name evidence="2" type="ORF">L596_025311</name>
</gene>
<feature type="compositionally biased region" description="Basic and acidic residues" evidence="1">
    <location>
        <begin position="52"/>
        <end position="84"/>
    </location>
</feature>
<dbReference type="AlphaFoldDB" id="A0A4U5M895"/>
<evidence type="ECO:0000256" key="1">
    <source>
        <dbReference type="SAM" id="MobiDB-lite"/>
    </source>
</evidence>
<evidence type="ECO:0000313" key="3">
    <source>
        <dbReference type="Proteomes" id="UP000298663"/>
    </source>
</evidence>
<protein>
    <submittedName>
        <fullName evidence="2">Uncharacterized protein</fullName>
    </submittedName>
</protein>
<reference evidence="2 3" key="2">
    <citation type="journal article" date="2019" name="G3 (Bethesda)">
        <title>Hybrid Assembly of the Genome of the Entomopathogenic Nematode Steinernema carpocapsae Identifies the X-Chromosome.</title>
        <authorList>
            <person name="Serra L."/>
            <person name="Macchietto M."/>
            <person name="Macias-Munoz A."/>
            <person name="McGill C.J."/>
            <person name="Rodriguez I.M."/>
            <person name="Rodriguez B."/>
            <person name="Murad R."/>
            <person name="Mortazavi A."/>
        </authorList>
    </citation>
    <scope>NUCLEOTIDE SEQUENCE [LARGE SCALE GENOMIC DNA]</scope>
    <source>
        <strain evidence="2 3">ALL</strain>
    </source>
</reference>
<feature type="region of interest" description="Disordered" evidence="1">
    <location>
        <begin position="41"/>
        <end position="152"/>
    </location>
</feature>
<feature type="compositionally biased region" description="Basic and acidic residues" evidence="1">
    <location>
        <begin position="7"/>
        <end position="24"/>
    </location>
</feature>
<accession>A0A4U5M895</accession>
<feature type="region of interest" description="Disordered" evidence="1">
    <location>
        <begin position="185"/>
        <end position="259"/>
    </location>
</feature>
<feature type="compositionally biased region" description="Basic and acidic residues" evidence="1">
    <location>
        <begin position="110"/>
        <end position="141"/>
    </location>
</feature>
<feature type="compositionally biased region" description="Basic residues" evidence="1">
    <location>
        <begin position="90"/>
        <end position="99"/>
    </location>
</feature>
<dbReference type="Proteomes" id="UP000298663">
    <property type="component" value="Unassembled WGS sequence"/>
</dbReference>
<dbReference type="EMBL" id="AZBU02000009">
    <property type="protein sequence ID" value="TKR64833.1"/>
    <property type="molecule type" value="Genomic_DNA"/>
</dbReference>
<reference evidence="2 3" key="1">
    <citation type="journal article" date="2015" name="Genome Biol.">
        <title>Comparative genomics of Steinernema reveals deeply conserved gene regulatory networks.</title>
        <authorList>
            <person name="Dillman A.R."/>
            <person name="Macchietto M."/>
            <person name="Porter C.F."/>
            <person name="Rogers A."/>
            <person name="Williams B."/>
            <person name="Antoshechkin I."/>
            <person name="Lee M.M."/>
            <person name="Goodwin Z."/>
            <person name="Lu X."/>
            <person name="Lewis E.E."/>
            <person name="Goodrich-Blair H."/>
            <person name="Stock S.P."/>
            <person name="Adams B.J."/>
            <person name="Sternberg P.W."/>
            <person name="Mortazavi A."/>
        </authorList>
    </citation>
    <scope>NUCLEOTIDE SEQUENCE [LARGE SCALE GENOMIC DNA]</scope>
    <source>
        <strain evidence="2 3">ALL</strain>
    </source>
</reference>
<proteinExistence type="predicted"/>
<name>A0A4U5M895_STECR</name>